<dbReference type="PROSITE" id="PS50109">
    <property type="entry name" value="HIS_KIN"/>
    <property type="match status" value="1"/>
</dbReference>
<evidence type="ECO:0000256" key="1">
    <source>
        <dbReference type="ARBA" id="ARBA00000085"/>
    </source>
</evidence>
<dbReference type="Gene3D" id="1.10.287.130">
    <property type="match status" value="1"/>
</dbReference>
<reference evidence="14 15" key="1">
    <citation type="submission" date="2017-06" db="EMBL/GenBank/DDBJ databases">
        <title>Yangia sp. YSBP01 complete genome sequence.</title>
        <authorList>
            <person name="Woo J.-H."/>
            <person name="Kim H.-S."/>
        </authorList>
    </citation>
    <scope>NUCLEOTIDE SEQUENCE [LARGE SCALE GENOMIC DNA]</scope>
    <source>
        <strain evidence="14 15">YSBP01</strain>
        <plasmid evidence="14 15">unnamed1</plasmid>
    </source>
</reference>
<proteinExistence type="predicted"/>
<evidence type="ECO:0000313" key="15">
    <source>
        <dbReference type="Proteomes" id="UP000244915"/>
    </source>
</evidence>
<evidence type="ECO:0000256" key="4">
    <source>
        <dbReference type="ARBA" id="ARBA00022475"/>
    </source>
</evidence>
<dbReference type="SMART" id="SM00388">
    <property type="entry name" value="HisKA"/>
    <property type="match status" value="1"/>
</dbReference>
<dbReference type="InterPro" id="IPR003661">
    <property type="entry name" value="HisK_dim/P_dom"/>
</dbReference>
<evidence type="ECO:0000256" key="2">
    <source>
        <dbReference type="ARBA" id="ARBA00004429"/>
    </source>
</evidence>
<evidence type="ECO:0000256" key="7">
    <source>
        <dbReference type="ARBA" id="ARBA00022692"/>
    </source>
</evidence>
<sequence>MTEGVGSGGPSLRLSGTLLILAAALAGVVITGMWSLSQTRWTAHLDRAERAGLLLYGALTRGLAPPEGVSLAPLDPADAARAEEGNFAQVSALPRPAYVTLAPILPDGTGGPGLQVAVVSDGLQYRVAELPSRPGQRPEETLGQLTRLMARYCSHPQIIARPDAGDWQRVEAPGVWGCEAAPADLRLPAIVLSLLALGVIFTLVTNTAARFTEFAAALAARRRLGGPESYEATGPAELRAIVGAVNTYLEAEREQLAKRAVVLSGVSHDLGTPATRLRLRSALIEDDGLRGKFEADIDRMTAIIESALTYTRAELNVEAPRELSLSALVEALVDDYRDMGQPVSLAAVEPIVLRGGQSLFTARRGAQVVGGAHRVIITARPVSIQRAVSNLVDNALKYGRSARLRLEASAETATIIVEDESGMRSTEEIEALMAPFRRGANARSSDGIGLGLSIVSTIAMMHGGELRFETAPHGLRALFTIRRG</sequence>
<dbReference type="InterPro" id="IPR036097">
    <property type="entry name" value="HisK_dim/P_sf"/>
</dbReference>
<protein>
    <recommendedName>
        <fullName evidence="3">histidine kinase</fullName>
        <ecNumber evidence="3">2.7.13.3</ecNumber>
    </recommendedName>
</protein>
<organism evidence="14 15">
    <name type="scientific">Alloyangia pacifica</name>
    <dbReference type="NCBI Taxonomy" id="311180"/>
    <lineage>
        <taxon>Bacteria</taxon>
        <taxon>Pseudomonadati</taxon>
        <taxon>Pseudomonadota</taxon>
        <taxon>Alphaproteobacteria</taxon>
        <taxon>Rhodobacterales</taxon>
        <taxon>Roseobacteraceae</taxon>
        <taxon>Alloyangia</taxon>
    </lineage>
</organism>
<dbReference type="InterPro" id="IPR036890">
    <property type="entry name" value="HATPase_C_sf"/>
</dbReference>
<dbReference type="SUPFAM" id="SSF47384">
    <property type="entry name" value="Homodimeric domain of signal transducing histidine kinase"/>
    <property type="match status" value="1"/>
</dbReference>
<feature type="domain" description="Histidine kinase" evidence="13">
    <location>
        <begin position="265"/>
        <end position="484"/>
    </location>
</feature>
<gene>
    <name evidence="14" type="ORF">CEW88_21145</name>
</gene>
<dbReference type="CDD" id="cd00075">
    <property type="entry name" value="HATPase"/>
    <property type="match status" value="1"/>
</dbReference>
<keyword evidence="4" id="KW-1003">Cell membrane</keyword>
<dbReference type="SMART" id="SM00387">
    <property type="entry name" value="HATPase_c"/>
    <property type="match status" value="1"/>
</dbReference>
<keyword evidence="11 12" id="KW-0472">Membrane</keyword>
<evidence type="ECO:0000256" key="5">
    <source>
        <dbReference type="ARBA" id="ARBA00022519"/>
    </source>
</evidence>
<dbReference type="AlphaFoldDB" id="A0A2U8HKC7"/>
<accession>A0A2U8HKC7</accession>
<evidence type="ECO:0000256" key="12">
    <source>
        <dbReference type="SAM" id="Phobius"/>
    </source>
</evidence>
<evidence type="ECO:0000256" key="10">
    <source>
        <dbReference type="ARBA" id="ARBA00023012"/>
    </source>
</evidence>
<dbReference type="EMBL" id="CP022191">
    <property type="protein sequence ID" value="AWI86243.1"/>
    <property type="molecule type" value="Genomic_DNA"/>
</dbReference>
<dbReference type="GO" id="GO:0000155">
    <property type="term" value="F:phosphorelay sensor kinase activity"/>
    <property type="evidence" value="ECO:0007669"/>
    <property type="project" value="InterPro"/>
</dbReference>
<evidence type="ECO:0000259" key="13">
    <source>
        <dbReference type="PROSITE" id="PS50109"/>
    </source>
</evidence>
<evidence type="ECO:0000256" key="8">
    <source>
        <dbReference type="ARBA" id="ARBA00022777"/>
    </source>
</evidence>
<evidence type="ECO:0000256" key="6">
    <source>
        <dbReference type="ARBA" id="ARBA00022679"/>
    </source>
</evidence>
<dbReference type="InterPro" id="IPR005467">
    <property type="entry name" value="His_kinase_dom"/>
</dbReference>
<keyword evidence="6" id="KW-0808">Transferase</keyword>
<keyword evidence="5" id="KW-0997">Cell inner membrane</keyword>
<feature type="transmembrane region" description="Helical" evidence="12">
    <location>
        <begin position="12"/>
        <end position="36"/>
    </location>
</feature>
<dbReference type="Proteomes" id="UP000244915">
    <property type="component" value="Plasmid unnamed1"/>
</dbReference>
<keyword evidence="9 12" id="KW-1133">Transmembrane helix</keyword>
<dbReference type="InterPro" id="IPR050980">
    <property type="entry name" value="2C_sensor_his_kinase"/>
</dbReference>
<keyword evidence="10" id="KW-0902">Two-component regulatory system</keyword>
<dbReference type="InterPro" id="IPR003594">
    <property type="entry name" value="HATPase_dom"/>
</dbReference>
<geneLocation type="plasmid" evidence="14 15">
    <name>unnamed1</name>
</geneLocation>
<dbReference type="CDD" id="cd00082">
    <property type="entry name" value="HisKA"/>
    <property type="match status" value="1"/>
</dbReference>
<dbReference type="GO" id="GO:0005886">
    <property type="term" value="C:plasma membrane"/>
    <property type="evidence" value="ECO:0007669"/>
    <property type="project" value="UniProtKB-SubCell"/>
</dbReference>
<dbReference type="Gene3D" id="3.30.565.10">
    <property type="entry name" value="Histidine kinase-like ATPase, C-terminal domain"/>
    <property type="match status" value="1"/>
</dbReference>
<dbReference type="PANTHER" id="PTHR44936">
    <property type="entry name" value="SENSOR PROTEIN CREC"/>
    <property type="match status" value="1"/>
</dbReference>
<dbReference type="RefSeq" id="WP_108970344.1">
    <property type="nucleotide sequence ID" value="NZ_CP022191.1"/>
</dbReference>
<name>A0A2U8HKC7_9RHOB</name>
<dbReference type="SUPFAM" id="SSF55874">
    <property type="entry name" value="ATPase domain of HSP90 chaperone/DNA topoisomerase II/histidine kinase"/>
    <property type="match status" value="1"/>
</dbReference>
<dbReference type="EC" id="2.7.13.3" evidence="3"/>
<feature type="transmembrane region" description="Helical" evidence="12">
    <location>
        <begin position="185"/>
        <end position="204"/>
    </location>
</feature>
<evidence type="ECO:0000313" key="14">
    <source>
        <dbReference type="EMBL" id="AWI86243.1"/>
    </source>
</evidence>
<keyword evidence="8 14" id="KW-0418">Kinase</keyword>
<comment type="catalytic activity">
    <reaction evidence="1">
        <text>ATP + protein L-histidine = ADP + protein N-phospho-L-histidine.</text>
        <dbReference type="EC" id="2.7.13.3"/>
    </reaction>
</comment>
<comment type="subcellular location">
    <subcellularLocation>
        <location evidence="2">Cell inner membrane</location>
        <topology evidence="2">Multi-pass membrane protein</topology>
    </subcellularLocation>
</comment>
<dbReference type="KEGG" id="ypac:CEW88_21145"/>
<evidence type="ECO:0000256" key="3">
    <source>
        <dbReference type="ARBA" id="ARBA00012438"/>
    </source>
</evidence>
<dbReference type="PANTHER" id="PTHR44936:SF5">
    <property type="entry name" value="SENSOR HISTIDINE KINASE ENVZ"/>
    <property type="match status" value="1"/>
</dbReference>
<keyword evidence="7 12" id="KW-0812">Transmembrane</keyword>
<dbReference type="OrthoDB" id="9804645at2"/>
<evidence type="ECO:0000256" key="11">
    <source>
        <dbReference type="ARBA" id="ARBA00023136"/>
    </source>
</evidence>
<evidence type="ECO:0000256" key="9">
    <source>
        <dbReference type="ARBA" id="ARBA00022989"/>
    </source>
</evidence>
<dbReference type="Pfam" id="PF02518">
    <property type="entry name" value="HATPase_c"/>
    <property type="match status" value="1"/>
</dbReference>
<keyword evidence="14" id="KW-0614">Plasmid</keyword>